<accession>A0A9W4XGM3</accession>
<keyword evidence="3" id="KW-1185">Reference proteome</keyword>
<reference evidence="2" key="1">
    <citation type="submission" date="2022-12" db="EMBL/GenBank/DDBJ databases">
        <authorList>
            <person name="Brejova B."/>
        </authorList>
    </citation>
    <scope>NUCLEOTIDE SEQUENCE</scope>
</reference>
<keyword evidence="1" id="KW-0472">Membrane</keyword>
<dbReference type="EMBL" id="CANTUO010000002">
    <property type="protein sequence ID" value="CAI5758051.1"/>
    <property type="molecule type" value="Genomic_DNA"/>
</dbReference>
<comment type="caution">
    <text evidence="2">The sequence shown here is derived from an EMBL/GenBank/DDBJ whole genome shotgun (WGS) entry which is preliminary data.</text>
</comment>
<evidence type="ECO:0000313" key="3">
    <source>
        <dbReference type="Proteomes" id="UP001152885"/>
    </source>
</evidence>
<dbReference type="Proteomes" id="UP001152885">
    <property type="component" value="Unassembled WGS sequence"/>
</dbReference>
<evidence type="ECO:0000313" key="2">
    <source>
        <dbReference type="EMBL" id="CAI5758051.1"/>
    </source>
</evidence>
<dbReference type="AlphaFoldDB" id="A0A9W4XGM3"/>
<feature type="transmembrane region" description="Helical" evidence="1">
    <location>
        <begin position="29"/>
        <end position="55"/>
    </location>
</feature>
<protein>
    <submittedName>
        <fullName evidence="2">Uncharacterized protein</fullName>
    </submittedName>
</protein>
<dbReference type="OrthoDB" id="3980365at2759"/>
<evidence type="ECO:0000256" key="1">
    <source>
        <dbReference type="SAM" id="Phobius"/>
    </source>
</evidence>
<sequence length="221" mass="25677">MSFNIPIVTIPESSYNPSSYNTIKTKSQLIIYLTKLTHGSSIFLILFYLIGYFAIKPLLEITITRRLELLETTRLNLRDCYIKLISKVNYIPIIKINKNGKIISDEIIQTDDNNKNNKYKDDENNNDEIYLKLKRLSNLLSTNIRSYDAGEFLNFKSIKYSIKDFQNKSDLIYFNEDELFTVESNSKIDDKNIQGIKKKNISIETKNEIRSIKGLFMSGQA</sequence>
<keyword evidence="1" id="KW-1133">Transmembrane helix</keyword>
<gene>
    <name evidence="2" type="ORF">CANVERA_P2563</name>
</gene>
<name>A0A9W4XGM3_9ASCO</name>
<organism evidence="2 3">
    <name type="scientific">Candida verbasci</name>
    <dbReference type="NCBI Taxonomy" id="1227364"/>
    <lineage>
        <taxon>Eukaryota</taxon>
        <taxon>Fungi</taxon>
        <taxon>Dikarya</taxon>
        <taxon>Ascomycota</taxon>
        <taxon>Saccharomycotina</taxon>
        <taxon>Pichiomycetes</taxon>
        <taxon>Debaryomycetaceae</taxon>
        <taxon>Candida/Lodderomyces clade</taxon>
        <taxon>Candida</taxon>
    </lineage>
</organism>
<proteinExistence type="predicted"/>
<keyword evidence="1" id="KW-0812">Transmembrane</keyword>